<feature type="repeat" description="FG-GAP" evidence="15">
    <location>
        <begin position="467"/>
        <end position="531"/>
    </location>
</feature>
<dbReference type="Gene3D" id="2.60.40.1460">
    <property type="entry name" value="Integrin domains. Chain A, domain 2"/>
    <property type="match status" value="1"/>
</dbReference>
<evidence type="ECO:0000256" key="16">
    <source>
        <dbReference type="RuleBase" id="RU003762"/>
    </source>
</evidence>
<evidence type="ECO:0000256" key="9">
    <source>
        <dbReference type="ARBA" id="ARBA00022989"/>
    </source>
</evidence>
<dbReference type="InterPro" id="IPR013517">
    <property type="entry name" value="FG-GAP"/>
</dbReference>
<feature type="domain" description="VWFA" evidence="17">
    <location>
        <begin position="165"/>
        <end position="348"/>
    </location>
</feature>
<feature type="repeat" description="FG-GAP" evidence="15">
    <location>
        <begin position="592"/>
        <end position="652"/>
    </location>
</feature>
<dbReference type="PANTHER" id="PTHR23220">
    <property type="entry name" value="INTEGRIN ALPHA"/>
    <property type="match status" value="1"/>
</dbReference>
<evidence type="ECO:0000256" key="7">
    <source>
        <dbReference type="ARBA" id="ARBA00022837"/>
    </source>
</evidence>
<dbReference type="Pfam" id="PF00092">
    <property type="entry name" value="VWA"/>
    <property type="match status" value="1"/>
</dbReference>
<dbReference type="GO" id="GO:0007160">
    <property type="term" value="P:cell-matrix adhesion"/>
    <property type="evidence" value="ECO:0007669"/>
    <property type="project" value="TreeGrafter"/>
</dbReference>
<evidence type="ECO:0000256" key="1">
    <source>
        <dbReference type="ARBA" id="ARBA00004479"/>
    </source>
</evidence>
<dbReference type="GO" id="GO:0008305">
    <property type="term" value="C:integrin complex"/>
    <property type="evidence" value="ECO:0007669"/>
    <property type="project" value="InterPro"/>
</dbReference>
<dbReference type="InterPro" id="IPR000413">
    <property type="entry name" value="Integrin_alpha"/>
</dbReference>
<dbReference type="GO" id="GO:0009897">
    <property type="term" value="C:external side of plasma membrane"/>
    <property type="evidence" value="ECO:0007669"/>
    <property type="project" value="TreeGrafter"/>
</dbReference>
<dbReference type="Gene3D" id="3.40.50.410">
    <property type="entry name" value="von Willebrand factor, type A domain"/>
    <property type="match status" value="1"/>
</dbReference>
<keyword evidence="9 16" id="KW-1133">Transmembrane helix</keyword>
<dbReference type="GO" id="GO:0005178">
    <property type="term" value="F:integrin binding"/>
    <property type="evidence" value="ECO:0007669"/>
    <property type="project" value="TreeGrafter"/>
</dbReference>
<evidence type="ECO:0000256" key="13">
    <source>
        <dbReference type="ARBA" id="ARBA00023170"/>
    </source>
</evidence>
<dbReference type="SMART" id="SM00191">
    <property type="entry name" value="Int_alpha"/>
    <property type="match status" value="5"/>
</dbReference>
<proteinExistence type="inferred from homology"/>
<comment type="caution">
    <text evidence="18">The sequence shown here is derived from an EMBL/GenBank/DDBJ whole genome shotgun (WGS) entry which is preliminary data.</text>
</comment>
<comment type="similarity">
    <text evidence="2 16">Belongs to the integrin alpha chain family.</text>
</comment>
<dbReference type="SUPFAM" id="SSF69318">
    <property type="entry name" value="Integrin alpha N-terminal domain"/>
    <property type="match status" value="1"/>
</dbReference>
<dbReference type="Proteomes" id="UP001479290">
    <property type="component" value="Unassembled WGS sequence"/>
</dbReference>
<dbReference type="PROSITE" id="PS00242">
    <property type="entry name" value="INTEGRIN_ALPHA"/>
    <property type="match status" value="1"/>
</dbReference>
<keyword evidence="14" id="KW-0325">Glycoprotein</keyword>
<keyword evidence="5 16" id="KW-0732">Signal</keyword>
<dbReference type="Pfam" id="PF00357">
    <property type="entry name" value="Integrin_alpha"/>
    <property type="match status" value="1"/>
</dbReference>
<feature type="chain" id="PRO_5043096615" description="VWFA domain-containing protein" evidence="16">
    <location>
        <begin position="20"/>
        <end position="1183"/>
    </location>
</feature>
<keyword evidence="19" id="KW-1185">Reference proteome</keyword>
<evidence type="ECO:0000259" key="17">
    <source>
        <dbReference type="PROSITE" id="PS50234"/>
    </source>
</evidence>
<dbReference type="InterPro" id="IPR036465">
    <property type="entry name" value="vWFA_dom_sf"/>
</dbReference>
<dbReference type="SUPFAM" id="SSF53300">
    <property type="entry name" value="vWA-like"/>
    <property type="match status" value="1"/>
</dbReference>
<accession>A0AAW2A4S1</accession>
<dbReference type="FunFam" id="3.40.50.410:FF:000012">
    <property type="entry name" value="Integrin, alpha 10"/>
    <property type="match status" value="1"/>
</dbReference>
<keyword evidence="6" id="KW-0677">Repeat</keyword>
<dbReference type="Pfam" id="PF20805">
    <property type="entry name" value="Integrin_A_Ig_2"/>
    <property type="match status" value="1"/>
</dbReference>
<dbReference type="PRINTS" id="PR01185">
    <property type="entry name" value="INTEGRINA"/>
</dbReference>
<keyword evidence="12" id="KW-1015">Disulfide bond</keyword>
<evidence type="ECO:0000313" key="18">
    <source>
        <dbReference type="EMBL" id="KAK9968053.1"/>
    </source>
</evidence>
<reference evidence="18 19" key="1">
    <citation type="submission" date="2024-05" db="EMBL/GenBank/DDBJ databases">
        <title>A high-quality chromosomal-level genome assembly of Topmouth culter (Culter alburnus).</title>
        <authorList>
            <person name="Zhao H."/>
        </authorList>
    </citation>
    <scope>NUCLEOTIDE SEQUENCE [LARGE SCALE GENOMIC DNA]</scope>
    <source>
        <strain evidence="18">CATC2023</strain>
        <tissue evidence="18">Muscle</tissue>
    </source>
</reference>
<dbReference type="PRINTS" id="PR00453">
    <property type="entry name" value="VWFADOMAIN"/>
</dbReference>
<dbReference type="InterPro" id="IPR013519">
    <property type="entry name" value="Int_alpha_beta-p"/>
</dbReference>
<dbReference type="InterPro" id="IPR002035">
    <property type="entry name" value="VWF_A"/>
</dbReference>
<evidence type="ECO:0000256" key="14">
    <source>
        <dbReference type="ARBA" id="ARBA00023180"/>
    </source>
</evidence>
<feature type="repeat" description="FG-GAP" evidence="15">
    <location>
        <begin position="532"/>
        <end position="588"/>
    </location>
</feature>
<dbReference type="Gene3D" id="2.60.40.1530">
    <property type="entry name" value="ntegrin, alpha v. Chain A, domain 4"/>
    <property type="match status" value="1"/>
</dbReference>
<keyword evidence="8 16" id="KW-0130">Cell adhesion</keyword>
<dbReference type="SUPFAM" id="SSF69179">
    <property type="entry name" value="Integrin domains"/>
    <property type="match status" value="3"/>
</dbReference>
<evidence type="ECO:0000256" key="8">
    <source>
        <dbReference type="ARBA" id="ARBA00022889"/>
    </source>
</evidence>
<dbReference type="InterPro" id="IPR048285">
    <property type="entry name" value="Integrin_alpha_Ig-like_2"/>
</dbReference>
<dbReference type="Gene3D" id="2.130.10.130">
    <property type="entry name" value="Integrin alpha, N-terminal"/>
    <property type="match status" value="1"/>
</dbReference>
<dbReference type="SMART" id="SM00327">
    <property type="entry name" value="VWA"/>
    <property type="match status" value="1"/>
</dbReference>
<evidence type="ECO:0000256" key="5">
    <source>
        <dbReference type="ARBA" id="ARBA00022729"/>
    </source>
</evidence>
<organism evidence="18 19">
    <name type="scientific">Culter alburnus</name>
    <name type="common">Topmouth culter</name>
    <dbReference type="NCBI Taxonomy" id="194366"/>
    <lineage>
        <taxon>Eukaryota</taxon>
        <taxon>Metazoa</taxon>
        <taxon>Chordata</taxon>
        <taxon>Craniata</taxon>
        <taxon>Vertebrata</taxon>
        <taxon>Euteleostomi</taxon>
        <taxon>Actinopterygii</taxon>
        <taxon>Neopterygii</taxon>
        <taxon>Teleostei</taxon>
        <taxon>Ostariophysi</taxon>
        <taxon>Cypriniformes</taxon>
        <taxon>Xenocyprididae</taxon>
        <taxon>Xenocypridinae</taxon>
        <taxon>Culter</taxon>
    </lineage>
</organism>
<evidence type="ECO:0000256" key="10">
    <source>
        <dbReference type="ARBA" id="ARBA00023037"/>
    </source>
</evidence>
<feature type="transmembrane region" description="Helical" evidence="16">
    <location>
        <begin position="1127"/>
        <end position="1151"/>
    </location>
</feature>
<dbReference type="PROSITE" id="PS50234">
    <property type="entry name" value="VWFA"/>
    <property type="match status" value="1"/>
</dbReference>
<evidence type="ECO:0000256" key="11">
    <source>
        <dbReference type="ARBA" id="ARBA00023136"/>
    </source>
</evidence>
<keyword evidence="10 16" id="KW-0401">Integrin</keyword>
<dbReference type="InterPro" id="IPR013649">
    <property type="entry name" value="Integrin_alpha_Ig-like_1"/>
</dbReference>
<dbReference type="PANTHER" id="PTHR23220:SF23">
    <property type="entry name" value="INTEGRIN ALPHA-2"/>
    <property type="match status" value="1"/>
</dbReference>
<keyword evidence="3 16" id="KW-0812">Transmembrane</keyword>
<evidence type="ECO:0000256" key="6">
    <source>
        <dbReference type="ARBA" id="ARBA00022737"/>
    </source>
</evidence>
<evidence type="ECO:0000313" key="19">
    <source>
        <dbReference type="Proteomes" id="UP001479290"/>
    </source>
</evidence>
<dbReference type="InterPro" id="IPR018184">
    <property type="entry name" value="Integrin_alpha_C_CS"/>
</dbReference>
<dbReference type="GO" id="GO:0007229">
    <property type="term" value="P:integrin-mediated signaling pathway"/>
    <property type="evidence" value="ECO:0007669"/>
    <property type="project" value="UniProtKB-KW"/>
</dbReference>
<dbReference type="Pfam" id="PF01839">
    <property type="entry name" value="FG-GAP"/>
    <property type="match status" value="2"/>
</dbReference>
<name>A0AAW2A4S1_CULAL</name>
<dbReference type="InterPro" id="IPR048286">
    <property type="entry name" value="Integrin_alpha_Ig-like_3"/>
</dbReference>
<comment type="subcellular location">
    <subcellularLocation>
        <location evidence="1 16">Membrane</location>
        <topology evidence="1 16">Single-pass type I membrane protein</topology>
    </subcellularLocation>
</comment>
<gene>
    <name evidence="18" type="ORF">ABG768_002401</name>
</gene>
<keyword evidence="11 16" id="KW-0472">Membrane</keyword>
<keyword evidence="4" id="KW-0479">Metal-binding</keyword>
<dbReference type="GO" id="GO:0046872">
    <property type="term" value="F:metal ion binding"/>
    <property type="evidence" value="ECO:0007669"/>
    <property type="project" value="UniProtKB-KW"/>
</dbReference>
<evidence type="ECO:0000256" key="15">
    <source>
        <dbReference type="PROSITE-ProRule" id="PRU00803"/>
    </source>
</evidence>
<dbReference type="EMBL" id="JAWDJR010000010">
    <property type="protein sequence ID" value="KAK9968053.1"/>
    <property type="molecule type" value="Genomic_DNA"/>
</dbReference>
<dbReference type="AlphaFoldDB" id="A0AAW2A4S1"/>
<evidence type="ECO:0000256" key="12">
    <source>
        <dbReference type="ARBA" id="ARBA00023157"/>
    </source>
</evidence>
<dbReference type="GO" id="GO:0033627">
    <property type="term" value="P:cell adhesion mediated by integrin"/>
    <property type="evidence" value="ECO:0007669"/>
    <property type="project" value="TreeGrafter"/>
</dbReference>
<evidence type="ECO:0000256" key="3">
    <source>
        <dbReference type="ARBA" id="ARBA00022692"/>
    </source>
</evidence>
<keyword evidence="13 16" id="KW-0675">Receptor</keyword>
<dbReference type="GO" id="GO:0098609">
    <property type="term" value="P:cell-cell adhesion"/>
    <property type="evidence" value="ECO:0007669"/>
    <property type="project" value="TreeGrafter"/>
</dbReference>
<dbReference type="Gene3D" id="1.20.5.930">
    <property type="entry name" value="Bicelle-embedded integrin alpha(iib) transmembrane segment"/>
    <property type="match status" value="1"/>
</dbReference>
<evidence type="ECO:0000256" key="4">
    <source>
        <dbReference type="ARBA" id="ARBA00022723"/>
    </source>
</evidence>
<sequence>MVMLIIRILWGFSIDNSQGFNVATSGAKIFSGSAEEQFGYTVQQFSNGEGKWLLVGSPWKGYSQNRKGEIYKCELNKPATSCQALNLQNSVDMPKISNSNNINMSLGLTLTPTTKNNGFMTCGPLWAQLCGSLYFYPGICAEVSPQFTLQPPFSPAIQTCGSFMDIAVVLDGSNSIYPWEPIVAFLKKLLENLDIGPQSTQVSVMQYAVDTSFEFYLNSFQTKQAMIKAASNIQQKQGFETNTFRAIDFARKEAFLAKNGGRPGATKVMVVVTDGESHDANLRKTVIPACESQNITRFGIAVLGYYLRNDIDTSKLIAEIKSIASNPSEKYFFNVSEEATLIEIVGTLGDRIFNIEGVGKGTADNFKMEMSQVGFSAHQTRNKDLILLGAAGAYNWIGTVVHQTAQKSDILPKTAFEQVLEDRNHSSLLGYSVSSVTDGSSEFYVAGAPRAVHRGQVVVYTINSQGQPVIKDSQRGDQIGSYFGSVLCPVDVNADGVTDLLLVGAPMYMSEEKSETGRVYLFTITKGILNNQGFLEGSQKNARFGTAITVVPDLNMDGFSDVVVGAPMEGKGQGAIYVYYGDGKTIRKQSSQKIIGTKLDPAMKYFGRSLDGRGDMNEDSIPDVTVGAFGKVVQLWSRAVAVVTAKVSFTPDKISILSKPCRYSGRQVSCFKAKVCFSATFKPTNPLGPVDIKYSLNLDADLQSSRVSPRGHFSNMDRVIQKDISVFAQDICEEHDVYVQETPDLVNSIALRVDVVLSYPDANPVLDVFSPNAWESFIPFSKDCGLDEVCFSDLVLSVESEQKLGKTPLVVSQNKKRLSFTVTVMNRKENAYNARVSVSYSRNLFYASFTQLIDGTEVKCTLMKDSDTLTCLVSYPALRTDQLVTFAVNFDFNMNQLQKDANVVFEALSDSTEETPADNIISVSIPVQYNSEIILSRESNLGVYLLEKEDNFATTVKDYKDIGPDFNFNLKVSTGTVPVSLIYLTVSLPNSTRAGNPLLYTTSIKPSPAEKIHCADSHQIDPFKIRQKHYTARFTEESFRGTEELNCKTATCWSMKCVLKDLEGKNDYYVNVTTNIWKGTFAMADFLYVVLSVRADIETSQPDLLFIEQKNLKVEVKVSKPGAKGDVPVGVIAGSVIGGLLLLALAVALLWKLGFFKRKYQPLMKNDENAAEHQELQENSEAS</sequence>
<dbReference type="Gene3D" id="2.60.40.1510">
    <property type="entry name" value="ntegrin, alpha v. Chain A, domain 3"/>
    <property type="match status" value="1"/>
</dbReference>
<dbReference type="PROSITE" id="PS51470">
    <property type="entry name" value="FG_GAP"/>
    <property type="match status" value="4"/>
</dbReference>
<evidence type="ECO:0000256" key="2">
    <source>
        <dbReference type="ARBA" id="ARBA00008054"/>
    </source>
</evidence>
<protein>
    <recommendedName>
        <fullName evidence="17">VWFA domain-containing protein</fullName>
    </recommendedName>
</protein>
<feature type="repeat" description="FG-GAP" evidence="15">
    <location>
        <begin position="24"/>
        <end position="82"/>
    </location>
</feature>
<dbReference type="InterPro" id="IPR032695">
    <property type="entry name" value="Integrin_dom_sf"/>
</dbReference>
<feature type="signal peptide" evidence="16">
    <location>
        <begin position="1"/>
        <end position="19"/>
    </location>
</feature>
<dbReference type="Pfam" id="PF20806">
    <property type="entry name" value="Integrin_A_Ig_3"/>
    <property type="match status" value="1"/>
</dbReference>
<dbReference type="InterPro" id="IPR028994">
    <property type="entry name" value="Integrin_alpha_N"/>
</dbReference>
<keyword evidence="7" id="KW-0106">Calcium</keyword>
<dbReference type="Pfam" id="PF08441">
    <property type="entry name" value="Integrin_A_Ig_1"/>
    <property type="match status" value="1"/>
</dbReference>